<dbReference type="AlphaFoldDB" id="A0A562QDT3"/>
<evidence type="ECO:0000313" key="2">
    <source>
        <dbReference type="EMBL" id="TWI54330.1"/>
    </source>
</evidence>
<dbReference type="GO" id="GO:0043683">
    <property type="term" value="P:type IV pilus assembly"/>
    <property type="evidence" value="ECO:0007669"/>
    <property type="project" value="InterPro"/>
</dbReference>
<evidence type="ECO:0000256" key="1">
    <source>
        <dbReference type="SAM" id="Phobius"/>
    </source>
</evidence>
<organism evidence="2 3">
    <name type="scientific">Pseudomonas duriflava</name>
    <dbReference type="NCBI Taxonomy" id="459528"/>
    <lineage>
        <taxon>Bacteria</taxon>
        <taxon>Pseudomonadati</taxon>
        <taxon>Pseudomonadota</taxon>
        <taxon>Gammaproteobacteria</taxon>
        <taxon>Pseudomonadales</taxon>
        <taxon>Pseudomonadaceae</taxon>
        <taxon>Pseudomonas</taxon>
    </lineage>
</organism>
<dbReference type="InterPro" id="IPR032092">
    <property type="entry name" value="PilW"/>
</dbReference>
<dbReference type="Pfam" id="PF07963">
    <property type="entry name" value="N_methyl"/>
    <property type="match status" value="1"/>
</dbReference>
<evidence type="ECO:0000313" key="3">
    <source>
        <dbReference type="Proteomes" id="UP000316905"/>
    </source>
</evidence>
<feature type="transmembrane region" description="Helical" evidence="1">
    <location>
        <begin position="12"/>
        <end position="37"/>
    </location>
</feature>
<dbReference type="RefSeq" id="WP_158635425.1">
    <property type="nucleotide sequence ID" value="NZ_VLKY01000006.1"/>
</dbReference>
<keyword evidence="1" id="KW-0812">Transmembrane</keyword>
<proteinExistence type="predicted"/>
<protein>
    <submittedName>
        <fullName evidence="2">Type IV pilus assembly protein PilW</fullName>
    </submittedName>
</protein>
<dbReference type="Proteomes" id="UP000316905">
    <property type="component" value="Unassembled WGS sequence"/>
</dbReference>
<accession>A0A562QDT3</accession>
<sequence length="339" mass="36452">MIKLTKLKRNKGFGLVELMIGLVLSLVIGAAVVQLFLSSKTTYRVQDAMARIQENGRFAVGFLARDIRMAGYMGCGNIDQISINVIAEPPPIDAANPLGQIVSGSNNVPASNNFNALAGTDIITLRRASSAGTKLVGNMSTDNANIQIEDNSLGLISGDTLFLSDCTSADIFRATNVSSSGKKVTIAHASNMNSDNKLSKAYGSDAELMAFEAITYFIRDTGRKTSSGDPIRALWVQRQFANRSDASAAAAELVEGVENMQIEYGMEGENVMVTADAVTDWSKVARVRFSLLLQSLEGNITPKTGSNVQNLVYDGQPVEADGRLRQVFGTMVAIRNRVR</sequence>
<reference evidence="2 3" key="1">
    <citation type="journal article" date="2015" name="Stand. Genomic Sci.">
        <title>Genomic Encyclopedia of Bacterial and Archaeal Type Strains, Phase III: the genomes of soil and plant-associated and newly described type strains.</title>
        <authorList>
            <person name="Whitman W.B."/>
            <person name="Woyke T."/>
            <person name="Klenk H.P."/>
            <person name="Zhou Y."/>
            <person name="Lilburn T.G."/>
            <person name="Beck B.J."/>
            <person name="De Vos P."/>
            <person name="Vandamme P."/>
            <person name="Eisen J.A."/>
            <person name="Garrity G."/>
            <person name="Hugenholtz P."/>
            <person name="Kyrpides N.C."/>
        </authorList>
    </citation>
    <scope>NUCLEOTIDE SEQUENCE [LARGE SCALE GENOMIC DNA]</scope>
    <source>
        <strain evidence="2 3">CGMCC 1.6858</strain>
    </source>
</reference>
<dbReference type="OrthoDB" id="5296662at2"/>
<comment type="caution">
    <text evidence="2">The sequence shown here is derived from an EMBL/GenBank/DDBJ whole genome shotgun (WGS) entry which is preliminary data.</text>
</comment>
<keyword evidence="1" id="KW-1133">Transmembrane helix</keyword>
<keyword evidence="1" id="KW-0472">Membrane</keyword>
<keyword evidence="3" id="KW-1185">Reference proteome</keyword>
<dbReference type="Pfam" id="PF16074">
    <property type="entry name" value="PilW"/>
    <property type="match status" value="1"/>
</dbReference>
<dbReference type="InterPro" id="IPR012902">
    <property type="entry name" value="N_methyl_site"/>
</dbReference>
<gene>
    <name evidence="2" type="ORF">IQ22_02193</name>
</gene>
<name>A0A562QDT3_9PSED</name>
<dbReference type="EMBL" id="VLKY01000006">
    <property type="protein sequence ID" value="TWI54330.1"/>
    <property type="molecule type" value="Genomic_DNA"/>
</dbReference>